<dbReference type="Gene3D" id="3.30.420.10">
    <property type="entry name" value="Ribonuclease H-like superfamily/Ribonuclease H"/>
    <property type="match status" value="1"/>
</dbReference>
<proteinExistence type="predicted"/>
<dbReference type="OrthoDB" id="5592268at2759"/>
<dbReference type="Proteomes" id="UP000765509">
    <property type="component" value="Unassembled WGS sequence"/>
</dbReference>
<evidence type="ECO:0000313" key="1">
    <source>
        <dbReference type="EMBL" id="MBW0556074.1"/>
    </source>
</evidence>
<dbReference type="InterPro" id="IPR036397">
    <property type="entry name" value="RNaseH_sf"/>
</dbReference>
<organism evidence="1 2">
    <name type="scientific">Austropuccinia psidii MF-1</name>
    <dbReference type="NCBI Taxonomy" id="1389203"/>
    <lineage>
        <taxon>Eukaryota</taxon>
        <taxon>Fungi</taxon>
        <taxon>Dikarya</taxon>
        <taxon>Basidiomycota</taxon>
        <taxon>Pucciniomycotina</taxon>
        <taxon>Pucciniomycetes</taxon>
        <taxon>Pucciniales</taxon>
        <taxon>Sphaerophragmiaceae</taxon>
        <taxon>Austropuccinia</taxon>
    </lineage>
</organism>
<dbReference type="EMBL" id="AVOT02063329">
    <property type="protein sequence ID" value="MBW0556074.1"/>
    <property type="molecule type" value="Genomic_DNA"/>
</dbReference>
<name>A0A9Q3J621_9BASI</name>
<gene>
    <name evidence="1" type="ORF">O181_095789</name>
</gene>
<dbReference type="AlphaFoldDB" id="A0A9Q3J621"/>
<dbReference type="GO" id="GO:0003676">
    <property type="term" value="F:nucleic acid binding"/>
    <property type="evidence" value="ECO:0007669"/>
    <property type="project" value="InterPro"/>
</dbReference>
<dbReference type="SUPFAM" id="SSF53098">
    <property type="entry name" value="Ribonuclease H-like"/>
    <property type="match status" value="1"/>
</dbReference>
<evidence type="ECO:0000313" key="2">
    <source>
        <dbReference type="Proteomes" id="UP000765509"/>
    </source>
</evidence>
<feature type="non-terminal residue" evidence="1">
    <location>
        <position position="69"/>
    </location>
</feature>
<dbReference type="InterPro" id="IPR012337">
    <property type="entry name" value="RNaseH-like_sf"/>
</dbReference>
<comment type="caution">
    <text evidence="1">The sequence shown here is derived from an EMBL/GenBank/DDBJ whole genome shotgun (WGS) entry which is preliminary data.</text>
</comment>
<keyword evidence="2" id="KW-1185">Reference proteome</keyword>
<reference evidence="1" key="1">
    <citation type="submission" date="2021-03" db="EMBL/GenBank/DDBJ databases">
        <title>Draft genome sequence of rust myrtle Austropuccinia psidii MF-1, a brazilian biotype.</title>
        <authorList>
            <person name="Quecine M.C."/>
            <person name="Pachon D.M.R."/>
            <person name="Bonatelli M.L."/>
            <person name="Correr F.H."/>
            <person name="Franceschini L.M."/>
            <person name="Leite T.F."/>
            <person name="Margarido G.R.A."/>
            <person name="Almeida C.A."/>
            <person name="Ferrarezi J.A."/>
            <person name="Labate C.A."/>
        </authorList>
    </citation>
    <scope>NUCLEOTIDE SEQUENCE</scope>
    <source>
        <strain evidence="1">MF-1</strain>
    </source>
</reference>
<accession>A0A9Q3J621</accession>
<sequence>MSKGKQEYGKKFGLMIHIQEPNSPWEVVHMDWVTGLPSSGDKNYNMCLVIVEKYSKTPIFIPCHEGDTS</sequence>
<protein>
    <submittedName>
        <fullName evidence="1">Uncharacterized protein</fullName>
    </submittedName>
</protein>